<dbReference type="InterPro" id="IPR050879">
    <property type="entry name" value="Acyltransferase_3"/>
</dbReference>
<feature type="transmembrane region" description="Helical" evidence="1">
    <location>
        <begin position="261"/>
        <end position="278"/>
    </location>
</feature>
<evidence type="ECO:0000256" key="1">
    <source>
        <dbReference type="SAM" id="Phobius"/>
    </source>
</evidence>
<dbReference type="PANTHER" id="PTHR23028:SF131">
    <property type="entry name" value="BLR2367 PROTEIN"/>
    <property type="match status" value="1"/>
</dbReference>
<dbReference type="EMBL" id="PVNG01000024">
    <property type="protein sequence ID" value="PRX58192.1"/>
    <property type="molecule type" value="Genomic_DNA"/>
</dbReference>
<feature type="transmembrane region" description="Helical" evidence="1">
    <location>
        <begin position="88"/>
        <end position="106"/>
    </location>
</feature>
<evidence type="ECO:0000313" key="3">
    <source>
        <dbReference type="EMBL" id="PRX58192.1"/>
    </source>
</evidence>
<feature type="transmembrane region" description="Helical" evidence="1">
    <location>
        <begin position="191"/>
        <end position="208"/>
    </location>
</feature>
<dbReference type="InterPro" id="IPR002656">
    <property type="entry name" value="Acyl_transf_3_dom"/>
</dbReference>
<sequence length="406" mass="43166">MTPAAHDSSLASARPRLAWLDALRGIAALAVLAEHLLQAVMPSLRPYWCNLGIYGVLVFFLVSGYIIPFSLERRGDLRAFWISRAFRLYPLYLAVIVLTLALSWWIPVREAVPRDLTAVAAHLTMLTDVVGVAAVVDPMWTLSYEMVFYLVAAAMYAAGVHARGGVAALLFAAGAMVAGLVLSGPPMAGDWPVWVSSAGFAAGLACVLARRAAMAATCALGAGAVVLLFVSGRTPWFGAAMLAVMFIGNAVNRWERGTGRLWPVVPAAVLVAVAPVWAPQAGWWWVRPSVWITTLTLTALTFAAGMALRDRRVPRALAWLGLVSYSLYLTHVPLLKVLIAVAGDLRAASLPVQAIATVLVTGAVLAVSWATYRLVEVPAQRLGRALLSSREPVVRASAPVAAGPGC</sequence>
<keyword evidence="1" id="KW-1133">Transmembrane helix</keyword>
<dbReference type="GO" id="GO:0016747">
    <property type="term" value="F:acyltransferase activity, transferring groups other than amino-acyl groups"/>
    <property type="evidence" value="ECO:0007669"/>
    <property type="project" value="InterPro"/>
</dbReference>
<dbReference type="Pfam" id="PF01757">
    <property type="entry name" value="Acyl_transf_3"/>
    <property type="match status" value="1"/>
</dbReference>
<keyword evidence="4" id="KW-1185">Reference proteome</keyword>
<accession>A0A2T0MKS5</accession>
<dbReference type="OrthoDB" id="9807745at2"/>
<comment type="caution">
    <text evidence="3">The sequence shown here is derived from an EMBL/GenBank/DDBJ whole genome shotgun (WGS) entry which is preliminary data.</text>
</comment>
<organism evidence="3 4">
    <name type="scientific">Nonomuraea fuscirosea</name>
    <dbReference type="NCBI Taxonomy" id="1291556"/>
    <lineage>
        <taxon>Bacteria</taxon>
        <taxon>Bacillati</taxon>
        <taxon>Actinomycetota</taxon>
        <taxon>Actinomycetes</taxon>
        <taxon>Streptosporangiales</taxon>
        <taxon>Streptosporangiaceae</taxon>
        <taxon>Nonomuraea</taxon>
    </lineage>
</organism>
<dbReference type="RefSeq" id="WP_106249754.1">
    <property type="nucleotide sequence ID" value="NZ_JBFAIL010000005.1"/>
</dbReference>
<dbReference type="AlphaFoldDB" id="A0A2T0MKS5"/>
<feature type="domain" description="Acyltransferase 3" evidence="2">
    <location>
        <begin position="18"/>
        <end position="373"/>
    </location>
</feature>
<dbReference type="GO" id="GO:0016020">
    <property type="term" value="C:membrane"/>
    <property type="evidence" value="ECO:0007669"/>
    <property type="project" value="TreeGrafter"/>
</dbReference>
<evidence type="ECO:0000313" key="4">
    <source>
        <dbReference type="Proteomes" id="UP000238312"/>
    </source>
</evidence>
<evidence type="ECO:0000259" key="2">
    <source>
        <dbReference type="Pfam" id="PF01757"/>
    </source>
</evidence>
<dbReference type="GO" id="GO:0000271">
    <property type="term" value="P:polysaccharide biosynthetic process"/>
    <property type="evidence" value="ECO:0007669"/>
    <property type="project" value="TreeGrafter"/>
</dbReference>
<dbReference type="Proteomes" id="UP000238312">
    <property type="component" value="Unassembled WGS sequence"/>
</dbReference>
<feature type="transmembrane region" description="Helical" evidence="1">
    <location>
        <begin position="166"/>
        <end position="185"/>
    </location>
</feature>
<reference evidence="3 4" key="1">
    <citation type="submission" date="2018-03" db="EMBL/GenBank/DDBJ databases">
        <title>Genomic Encyclopedia of Type Strains, Phase III (KMG-III): the genomes of soil and plant-associated and newly described type strains.</title>
        <authorList>
            <person name="Whitman W."/>
        </authorList>
    </citation>
    <scope>NUCLEOTIDE SEQUENCE [LARGE SCALE GENOMIC DNA]</scope>
    <source>
        <strain evidence="3 4">CGMCC 4.7104</strain>
    </source>
</reference>
<feature type="transmembrane region" description="Helical" evidence="1">
    <location>
        <begin position="236"/>
        <end position="254"/>
    </location>
</feature>
<feature type="transmembrane region" description="Helical" evidence="1">
    <location>
        <begin position="213"/>
        <end position="230"/>
    </location>
</feature>
<keyword evidence="1" id="KW-0812">Transmembrane</keyword>
<dbReference type="PANTHER" id="PTHR23028">
    <property type="entry name" value="ACETYLTRANSFERASE"/>
    <property type="match status" value="1"/>
</dbReference>
<gene>
    <name evidence="3" type="ORF">B0I32_124180</name>
</gene>
<keyword evidence="1" id="KW-0472">Membrane</keyword>
<feature type="transmembrane region" description="Helical" evidence="1">
    <location>
        <begin position="290"/>
        <end position="308"/>
    </location>
</feature>
<feature type="transmembrane region" description="Helical" evidence="1">
    <location>
        <begin position="354"/>
        <end position="375"/>
    </location>
</feature>
<proteinExistence type="predicted"/>
<protein>
    <submittedName>
        <fullName evidence="3">Peptidoglycan/LPS O-acetylase OafA/YrhL</fullName>
    </submittedName>
</protein>
<feature type="transmembrane region" description="Helical" evidence="1">
    <location>
        <begin position="317"/>
        <end position="342"/>
    </location>
</feature>
<name>A0A2T0MKS5_9ACTN</name>
<feature type="transmembrane region" description="Helical" evidence="1">
    <location>
        <begin position="49"/>
        <end position="68"/>
    </location>
</feature>